<evidence type="ECO:0000313" key="1">
    <source>
        <dbReference type="EMBL" id="MFD2658681.1"/>
    </source>
</evidence>
<keyword evidence="1" id="KW-0378">Hydrolase</keyword>
<dbReference type="PANTHER" id="PTHR31118:SF32">
    <property type="entry name" value="KYNURENINE FORMAMIDASE"/>
    <property type="match status" value="1"/>
</dbReference>
<organism evidence="1 2">
    <name type="scientific">Paenibacillus thailandensis</name>
    <dbReference type="NCBI Taxonomy" id="393250"/>
    <lineage>
        <taxon>Bacteria</taxon>
        <taxon>Bacillati</taxon>
        <taxon>Bacillota</taxon>
        <taxon>Bacilli</taxon>
        <taxon>Bacillales</taxon>
        <taxon>Paenibacillaceae</taxon>
        <taxon>Paenibacillus</taxon>
    </lineage>
</organism>
<keyword evidence="2" id="KW-1185">Reference proteome</keyword>
<dbReference type="RefSeq" id="WP_379268449.1">
    <property type="nucleotide sequence ID" value="NZ_JBHUMY010000001.1"/>
</dbReference>
<gene>
    <name evidence="1" type="ORF">ACFSW5_00195</name>
</gene>
<reference evidence="2" key="1">
    <citation type="journal article" date="2019" name="Int. J. Syst. Evol. Microbiol.">
        <title>The Global Catalogue of Microorganisms (GCM) 10K type strain sequencing project: providing services to taxonomists for standard genome sequencing and annotation.</title>
        <authorList>
            <consortium name="The Broad Institute Genomics Platform"/>
            <consortium name="The Broad Institute Genome Sequencing Center for Infectious Disease"/>
            <person name="Wu L."/>
            <person name="Ma J."/>
        </authorList>
    </citation>
    <scope>NUCLEOTIDE SEQUENCE [LARGE SCALE GENOMIC DNA]</scope>
    <source>
        <strain evidence="2">TISTR 1827</strain>
    </source>
</reference>
<dbReference type="EC" id="3.5.-.-" evidence="1"/>
<sequence length="206" mass="23272">MIIDLTRRIERGMPVYPGDEETGLVQSRQLHTDFYVNHQLSINMHAGTHIDGPMHLTETDMYLNDFPIDRFVGEGCLIDAAGVETIDYKEEYEALIRDGHIVIVHTGWGRLYGEEAYYGEHPVLTDAFAELLVRKKIKMVGLDTPSPDKWPFRVHKRLFENGILIAENLANVDRLIGAPSFEIIALPLNVKADSSVARIIARVSKC</sequence>
<dbReference type="PANTHER" id="PTHR31118">
    <property type="entry name" value="CYCLASE-LIKE PROTEIN 2"/>
    <property type="match status" value="1"/>
</dbReference>
<dbReference type="EMBL" id="JBHUMY010000001">
    <property type="protein sequence ID" value="MFD2658681.1"/>
    <property type="molecule type" value="Genomic_DNA"/>
</dbReference>
<comment type="caution">
    <text evidence="1">The sequence shown here is derived from an EMBL/GenBank/DDBJ whole genome shotgun (WGS) entry which is preliminary data.</text>
</comment>
<dbReference type="SUPFAM" id="SSF102198">
    <property type="entry name" value="Putative cyclase"/>
    <property type="match status" value="1"/>
</dbReference>
<accession>A0ABW5QQK2</accession>
<dbReference type="Gene3D" id="3.50.30.50">
    <property type="entry name" value="Putative cyclase"/>
    <property type="match status" value="1"/>
</dbReference>
<dbReference type="Proteomes" id="UP001597493">
    <property type="component" value="Unassembled WGS sequence"/>
</dbReference>
<proteinExistence type="predicted"/>
<dbReference type="InterPro" id="IPR007325">
    <property type="entry name" value="KFase/CYL"/>
</dbReference>
<name>A0ABW5QQK2_9BACL</name>
<dbReference type="InterPro" id="IPR037175">
    <property type="entry name" value="KFase_sf"/>
</dbReference>
<dbReference type="GO" id="GO:0016787">
    <property type="term" value="F:hydrolase activity"/>
    <property type="evidence" value="ECO:0007669"/>
    <property type="project" value="UniProtKB-KW"/>
</dbReference>
<dbReference type="Pfam" id="PF04199">
    <property type="entry name" value="Cyclase"/>
    <property type="match status" value="1"/>
</dbReference>
<protein>
    <submittedName>
        <fullName evidence="1">Cyclase family protein</fullName>
        <ecNumber evidence="1">3.5.-.-</ecNumber>
    </submittedName>
</protein>
<evidence type="ECO:0000313" key="2">
    <source>
        <dbReference type="Proteomes" id="UP001597493"/>
    </source>
</evidence>